<dbReference type="InterPro" id="IPR036291">
    <property type="entry name" value="NAD(P)-bd_dom_sf"/>
</dbReference>
<dbReference type="Proteomes" id="UP000254052">
    <property type="component" value="Unassembled WGS sequence"/>
</dbReference>
<evidence type="ECO:0000313" key="2">
    <source>
        <dbReference type="EMBL" id="STM19726.1"/>
    </source>
</evidence>
<dbReference type="AlphaFoldDB" id="A0A377DFD7"/>
<dbReference type="Pfam" id="PF01370">
    <property type="entry name" value="Epimerase"/>
    <property type="match status" value="1"/>
</dbReference>
<evidence type="ECO:0000313" key="3">
    <source>
        <dbReference type="Proteomes" id="UP000254052"/>
    </source>
</evidence>
<gene>
    <name evidence="2" type="primary">yfcH_1</name>
    <name evidence="2" type="ORF">NCTC9962_07127</name>
</gene>
<evidence type="ECO:0000259" key="1">
    <source>
        <dbReference type="Pfam" id="PF01370"/>
    </source>
</evidence>
<dbReference type="SUPFAM" id="SSF51735">
    <property type="entry name" value="NAD(P)-binding Rossmann-fold domains"/>
    <property type="match status" value="1"/>
</dbReference>
<dbReference type="EMBL" id="UGED01000022">
    <property type="protein sequence ID" value="STM19726.1"/>
    <property type="molecule type" value="Genomic_DNA"/>
</dbReference>
<dbReference type="Gene3D" id="3.40.50.720">
    <property type="entry name" value="NAD(P)-binding Rossmann-like Domain"/>
    <property type="match status" value="1"/>
</dbReference>
<name>A0A377DFD7_ECOLX</name>
<reference evidence="2 3" key="1">
    <citation type="submission" date="2018-06" db="EMBL/GenBank/DDBJ databases">
        <authorList>
            <consortium name="Pathogen Informatics"/>
            <person name="Doyle S."/>
        </authorList>
    </citation>
    <scope>NUCLEOTIDE SEQUENCE [LARGE SCALE GENOMIC DNA]</scope>
    <source>
        <strain evidence="2 3">NCTC9962</strain>
    </source>
</reference>
<sequence length="32" mass="3417">MNIVITGGTGLIGRHLIPRLLELGHQNYGSDA</sequence>
<feature type="domain" description="NAD-dependent epimerase/dehydratase" evidence="1">
    <location>
        <begin position="3"/>
        <end position="28"/>
    </location>
</feature>
<organism evidence="2 3">
    <name type="scientific">Escherichia coli</name>
    <dbReference type="NCBI Taxonomy" id="562"/>
    <lineage>
        <taxon>Bacteria</taxon>
        <taxon>Pseudomonadati</taxon>
        <taxon>Pseudomonadota</taxon>
        <taxon>Gammaproteobacteria</taxon>
        <taxon>Enterobacterales</taxon>
        <taxon>Enterobacteriaceae</taxon>
        <taxon>Escherichia</taxon>
    </lineage>
</organism>
<dbReference type="InterPro" id="IPR001509">
    <property type="entry name" value="Epimerase_deHydtase"/>
</dbReference>
<accession>A0A377DFD7</accession>
<proteinExistence type="predicted"/>
<protein>
    <submittedName>
        <fullName evidence="2">NAD(P)-binding Rossmann-fold domain</fullName>
    </submittedName>
</protein>